<dbReference type="InterPro" id="IPR029058">
    <property type="entry name" value="AB_hydrolase_fold"/>
</dbReference>
<dbReference type="Pfam" id="PF07676">
    <property type="entry name" value="PD40"/>
    <property type="match status" value="1"/>
</dbReference>
<dbReference type="GO" id="GO:0004252">
    <property type="term" value="F:serine-type endopeptidase activity"/>
    <property type="evidence" value="ECO:0007669"/>
    <property type="project" value="TreeGrafter"/>
</dbReference>
<dbReference type="InterPro" id="IPR011042">
    <property type="entry name" value="6-blade_b-propeller_TolB-like"/>
</dbReference>
<organism evidence="6 7">
    <name type="scientific">Planococcus lenghuensis</name>
    <dbReference type="NCBI Taxonomy" id="2213202"/>
    <lineage>
        <taxon>Bacteria</taxon>
        <taxon>Bacillati</taxon>
        <taxon>Bacillota</taxon>
        <taxon>Bacilli</taxon>
        <taxon>Bacillales</taxon>
        <taxon>Caryophanaceae</taxon>
        <taxon>Planococcus</taxon>
    </lineage>
</organism>
<keyword evidence="7" id="KW-1185">Reference proteome</keyword>
<sequence>MKKAVDIHDLAKLASVTDPQLSPDGRQAVFIKTVMDEEENTYRAQLWHADLETEKLTQWTFGKERVSQPRWSADGKQIAFLSDRTESKQLYVLQTAGGEAHAITSFERGVETFCWAPSGKKIWFGANVKDGGTFTDKEEKKEKEKEKPEPVRVTKMKYKMDGAGLLQQDVHQHIGIADLETGSVQQVTAGNFNYLLQTVSHDGNQLVYAVTREENLDFIFRTSLFLYDVHSQEETKILEEEGSFNDAAFSKDDQRIAFVGNTRGYENATHAEVYVYNIADGSRQTLTESLDAPVGDYVVADIQQGASAPGIVWTQNNDLYFQVSVMGDVRLYFASLDGAIYPASGEGEHIYGYAVTFDGERAVIAASNPVNPGELYILDIASGERKALTAFNSAYLEETELIAPEELSFSSDEFDVNGWLMKPYGYEEGQKFPLVVNIHGGPHAFYANTFFHEMQLLAARGFGVLYINPRGSHSYSQIFVDAVRGDYGGGDYRDIMRALDTVLAENDWIDEKRLGVTGGSYGGFMTNWIVGHTNRFKAAVTQRSISNWISFFGVSDIGYYFSEWQHFTDMREPDKLWEISPLKYAENVETPLLILHGENDYRCPIEQAEQLFITLKHMKKETEFVRFPESSHNLSRTGKPNLRYVRLEEIVGWMEKHLNQE</sequence>
<feature type="domain" description="Peptidase S9 prolyl oligopeptidase catalytic" evidence="5">
    <location>
        <begin position="449"/>
        <end position="660"/>
    </location>
</feature>
<evidence type="ECO:0000256" key="4">
    <source>
        <dbReference type="ARBA" id="ARBA00022825"/>
    </source>
</evidence>
<gene>
    <name evidence="6" type="ORF">B0X71_05345</name>
</gene>
<dbReference type="EMBL" id="CP019640">
    <property type="protein sequence ID" value="AQQ52577.1"/>
    <property type="molecule type" value="Genomic_DNA"/>
</dbReference>
<dbReference type="RefSeq" id="WP_156889797.1">
    <property type="nucleotide sequence ID" value="NZ_CP019640.1"/>
</dbReference>
<dbReference type="AlphaFoldDB" id="A0A1Q2KXN9"/>
<evidence type="ECO:0000256" key="2">
    <source>
        <dbReference type="ARBA" id="ARBA00022670"/>
    </source>
</evidence>
<evidence type="ECO:0000256" key="3">
    <source>
        <dbReference type="ARBA" id="ARBA00022801"/>
    </source>
</evidence>
<accession>A0A1Q2KXN9</accession>
<dbReference type="OrthoDB" id="108903at2"/>
<dbReference type="PANTHER" id="PTHR42776:SF27">
    <property type="entry name" value="DIPEPTIDYL PEPTIDASE FAMILY MEMBER 6"/>
    <property type="match status" value="1"/>
</dbReference>
<comment type="similarity">
    <text evidence="1">Belongs to the peptidase S9C family.</text>
</comment>
<proteinExistence type="inferred from homology"/>
<dbReference type="InterPro" id="IPR001375">
    <property type="entry name" value="Peptidase_S9_cat"/>
</dbReference>
<protein>
    <submittedName>
        <fullName evidence="6">Peptidase</fullName>
    </submittedName>
</protein>
<dbReference type="InterPro" id="IPR011659">
    <property type="entry name" value="WD40"/>
</dbReference>
<reference evidence="6 7" key="1">
    <citation type="submission" date="2017-02" db="EMBL/GenBank/DDBJ databases">
        <title>The complete genomic sequence of a novel cold adapted crude oil-degrading bacterium Planococcus qaidamina Y42.</title>
        <authorList>
            <person name="Yang R."/>
        </authorList>
    </citation>
    <scope>NUCLEOTIDE SEQUENCE [LARGE SCALE GENOMIC DNA]</scope>
    <source>
        <strain evidence="6 7">Y42</strain>
    </source>
</reference>
<dbReference type="Pfam" id="PF00326">
    <property type="entry name" value="Peptidase_S9"/>
    <property type="match status" value="1"/>
</dbReference>
<keyword evidence="2" id="KW-0645">Protease</keyword>
<dbReference type="Gene3D" id="2.120.10.30">
    <property type="entry name" value="TolB, C-terminal domain"/>
    <property type="match status" value="2"/>
</dbReference>
<dbReference type="SUPFAM" id="SSF82171">
    <property type="entry name" value="DPP6 N-terminal domain-like"/>
    <property type="match status" value="1"/>
</dbReference>
<dbReference type="PANTHER" id="PTHR42776">
    <property type="entry name" value="SERINE PEPTIDASE S9 FAMILY MEMBER"/>
    <property type="match status" value="1"/>
</dbReference>
<dbReference type="SUPFAM" id="SSF53474">
    <property type="entry name" value="alpha/beta-Hydrolases"/>
    <property type="match status" value="1"/>
</dbReference>
<evidence type="ECO:0000259" key="5">
    <source>
        <dbReference type="Pfam" id="PF00326"/>
    </source>
</evidence>
<evidence type="ECO:0000313" key="6">
    <source>
        <dbReference type="EMBL" id="AQQ52577.1"/>
    </source>
</evidence>
<evidence type="ECO:0000256" key="1">
    <source>
        <dbReference type="ARBA" id="ARBA00010040"/>
    </source>
</evidence>
<dbReference type="KEGG" id="pmar:B0X71_05345"/>
<dbReference type="Gene3D" id="3.40.50.1820">
    <property type="entry name" value="alpha/beta hydrolase"/>
    <property type="match status" value="1"/>
</dbReference>
<keyword evidence="4" id="KW-0720">Serine protease</keyword>
<keyword evidence="3" id="KW-0378">Hydrolase</keyword>
<name>A0A1Q2KXN9_9BACL</name>
<dbReference type="Proteomes" id="UP000188184">
    <property type="component" value="Chromosome"/>
</dbReference>
<dbReference type="GO" id="GO:0006508">
    <property type="term" value="P:proteolysis"/>
    <property type="evidence" value="ECO:0007669"/>
    <property type="project" value="UniProtKB-KW"/>
</dbReference>
<evidence type="ECO:0000313" key="7">
    <source>
        <dbReference type="Proteomes" id="UP000188184"/>
    </source>
</evidence>
<dbReference type="FunFam" id="3.40.50.1820:FF:000028">
    <property type="entry name" value="S9 family peptidase"/>
    <property type="match status" value="1"/>
</dbReference>